<protein>
    <submittedName>
        <fullName evidence="1">Uncharacterized protein</fullName>
    </submittedName>
</protein>
<evidence type="ECO:0000313" key="2">
    <source>
        <dbReference type="Proteomes" id="UP000054270"/>
    </source>
</evidence>
<dbReference type="SUPFAM" id="SSF53067">
    <property type="entry name" value="Actin-like ATPase domain"/>
    <property type="match status" value="2"/>
</dbReference>
<dbReference type="OMA" id="YICESHE"/>
<dbReference type="EMBL" id="KN817565">
    <property type="protein sequence ID" value="KJA20624.1"/>
    <property type="molecule type" value="Genomic_DNA"/>
</dbReference>
<name>A0A0D2NPA6_HYPSF</name>
<dbReference type="CDD" id="cd10170">
    <property type="entry name" value="ASKHA_NBD_HSP70"/>
    <property type="match status" value="1"/>
</dbReference>
<reference evidence="2" key="1">
    <citation type="submission" date="2014-04" db="EMBL/GenBank/DDBJ databases">
        <title>Evolutionary Origins and Diversification of the Mycorrhizal Mutualists.</title>
        <authorList>
            <consortium name="DOE Joint Genome Institute"/>
            <consortium name="Mycorrhizal Genomics Consortium"/>
            <person name="Kohler A."/>
            <person name="Kuo A."/>
            <person name="Nagy L.G."/>
            <person name="Floudas D."/>
            <person name="Copeland A."/>
            <person name="Barry K.W."/>
            <person name="Cichocki N."/>
            <person name="Veneault-Fourrey C."/>
            <person name="LaButti K."/>
            <person name="Lindquist E.A."/>
            <person name="Lipzen A."/>
            <person name="Lundell T."/>
            <person name="Morin E."/>
            <person name="Murat C."/>
            <person name="Riley R."/>
            <person name="Ohm R."/>
            <person name="Sun H."/>
            <person name="Tunlid A."/>
            <person name="Henrissat B."/>
            <person name="Grigoriev I.V."/>
            <person name="Hibbett D.S."/>
            <person name="Martin F."/>
        </authorList>
    </citation>
    <scope>NUCLEOTIDE SEQUENCE [LARGE SCALE GENOMIC DNA]</scope>
    <source>
        <strain evidence="2">FD-334 SS-4</strain>
    </source>
</reference>
<proteinExistence type="predicted"/>
<dbReference type="PANTHER" id="PTHR14187:SF5">
    <property type="entry name" value="HEAT SHOCK 70 KDA PROTEIN 12A"/>
    <property type="match status" value="1"/>
</dbReference>
<accession>A0A0D2NPA6</accession>
<dbReference type="Gene3D" id="3.30.420.40">
    <property type="match status" value="1"/>
</dbReference>
<dbReference type="InterPro" id="IPR043129">
    <property type="entry name" value="ATPase_NBD"/>
</dbReference>
<keyword evidence="2" id="KW-1185">Reference proteome</keyword>
<dbReference type="STRING" id="945553.A0A0D2NPA6"/>
<dbReference type="AlphaFoldDB" id="A0A0D2NPA6"/>
<organism evidence="1 2">
    <name type="scientific">Hypholoma sublateritium (strain FD-334 SS-4)</name>
    <dbReference type="NCBI Taxonomy" id="945553"/>
    <lineage>
        <taxon>Eukaryota</taxon>
        <taxon>Fungi</taxon>
        <taxon>Dikarya</taxon>
        <taxon>Basidiomycota</taxon>
        <taxon>Agaricomycotina</taxon>
        <taxon>Agaricomycetes</taxon>
        <taxon>Agaricomycetidae</taxon>
        <taxon>Agaricales</taxon>
        <taxon>Agaricineae</taxon>
        <taxon>Strophariaceae</taxon>
        <taxon>Hypholoma</taxon>
    </lineage>
</organism>
<gene>
    <name evidence="1" type="ORF">HYPSUDRAFT_42934</name>
</gene>
<dbReference type="OrthoDB" id="2963168at2759"/>
<sequence length="590" mass="65294">MAGPADALPQLVLAFDIGTTYSGASYSIITNGSTPEIHGVARFPALADGSSKIPSIIYYDSDGGIAAVGAEALRGGIQVDAEDNHWTKVEWFKLKLPLSSTVDPMEMGLFDNLPPLPFNKTIVEVFADFYTYLLECSAKYICESHENGNLLWASVKDGVQFVLSHPNGWGGREQMLLRDAALLAGLIPNDTPENQDRVSFVTEGEASLNFVIRSGTLTASLKNGDGLLIVDAGGGTIDISSYRQMPDNTTTVFEEITRSHCTFSGSLLVDKSAKTFLTDFLQDSPYIEDVDHMVACFNKTCKPTFKNADDTQYIKFGSFRDNDAEHHIRAGELMLQGSDVANFFKPSSTAIKRAILDQRSSAHKKIVHVVLVGGFSANDWLFADIEAFLARTDPTLRLIRPKERASKAVSDGAVSFYIDHFVRARIAKATYGAICSARYNPTNKEHTQRAATTFVAPSGERRVPEMFCVIIAKDTRVSEGTEFRQTYNQVSFKKSYFQRLASPVWCYRGTRSALGWKDLDRSNFVQLCTIEADLSKAVSGPLKGFEGKTYYQANYEIVLLFGLTELKAQVAWKENVCRLVVYLYDPFDVH</sequence>
<dbReference type="Proteomes" id="UP000054270">
    <property type="component" value="Unassembled WGS sequence"/>
</dbReference>
<dbReference type="PANTHER" id="PTHR14187">
    <property type="entry name" value="ALPHA KINASE/ELONGATION FACTOR 2 KINASE"/>
    <property type="match status" value="1"/>
</dbReference>
<evidence type="ECO:0000313" key="1">
    <source>
        <dbReference type="EMBL" id="KJA20624.1"/>
    </source>
</evidence>